<accession>A0AAV9E5T9</accession>
<dbReference type="PANTHER" id="PTHR37695">
    <property type="entry name" value="RECOMBINATION INITIATION DEFECTS 3-RELATED"/>
    <property type="match status" value="1"/>
</dbReference>
<comment type="caution">
    <text evidence="3">The sequence shown here is derived from an EMBL/GenBank/DDBJ whole genome shotgun (WGS) entry which is preliminary data.</text>
</comment>
<evidence type="ECO:0000313" key="4">
    <source>
        <dbReference type="Proteomes" id="UP001180020"/>
    </source>
</evidence>
<keyword evidence="1" id="KW-0175">Coiled coil</keyword>
<dbReference type="Proteomes" id="UP001180020">
    <property type="component" value="Unassembled WGS sequence"/>
</dbReference>
<proteinExistence type="predicted"/>
<dbReference type="GO" id="GO:0009553">
    <property type="term" value="P:embryo sac development"/>
    <property type="evidence" value="ECO:0007669"/>
    <property type="project" value="TreeGrafter"/>
</dbReference>
<reference evidence="3" key="1">
    <citation type="journal article" date="2023" name="Nat. Commun.">
        <title>Diploid and tetraploid genomes of Acorus and the evolution of monocots.</title>
        <authorList>
            <person name="Ma L."/>
            <person name="Liu K.W."/>
            <person name="Li Z."/>
            <person name="Hsiao Y.Y."/>
            <person name="Qi Y."/>
            <person name="Fu T."/>
            <person name="Tang G.D."/>
            <person name="Zhang D."/>
            <person name="Sun W.H."/>
            <person name="Liu D.K."/>
            <person name="Li Y."/>
            <person name="Chen G.Z."/>
            <person name="Liu X.D."/>
            <person name="Liao X.Y."/>
            <person name="Jiang Y.T."/>
            <person name="Yu X."/>
            <person name="Hao Y."/>
            <person name="Huang J."/>
            <person name="Zhao X.W."/>
            <person name="Ke S."/>
            <person name="Chen Y.Y."/>
            <person name="Wu W.L."/>
            <person name="Hsu J.L."/>
            <person name="Lin Y.F."/>
            <person name="Huang M.D."/>
            <person name="Li C.Y."/>
            <person name="Huang L."/>
            <person name="Wang Z.W."/>
            <person name="Zhao X."/>
            <person name="Zhong W.Y."/>
            <person name="Peng D.H."/>
            <person name="Ahmad S."/>
            <person name="Lan S."/>
            <person name="Zhang J.S."/>
            <person name="Tsai W.C."/>
            <person name="Van de Peer Y."/>
            <person name="Liu Z.J."/>
        </authorList>
    </citation>
    <scope>NUCLEOTIDE SEQUENCE</scope>
    <source>
        <strain evidence="3">CP</strain>
    </source>
</reference>
<dbReference type="AlphaFoldDB" id="A0AAV9E5T9"/>
<dbReference type="EMBL" id="JAUJYO010000009">
    <property type="protein sequence ID" value="KAK1308642.1"/>
    <property type="molecule type" value="Genomic_DNA"/>
</dbReference>
<organism evidence="3 4">
    <name type="scientific">Acorus calamus</name>
    <name type="common">Sweet flag</name>
    <dbReference type="NCBI Taxonomy" id="4465"/>
    <lineage>
        <taxon>Eukaryota</taxon>
        <taxon>Viridiplantae</taxon>
        <taxon>Streptophyta</taxon>
        <taxon>Embryophyta</taxon>
        <taxon>Tracheophyta</taxon>
        <taxon>Spermatophyta</taxon>
        <taxon>Magnoliopsida</taxon>
        <taxon>Liliopsida</taxon>
        <taxon>Acoraceae</taxon>
        <taxon>Acorus</taxon>
    </lineage>
</organism>
<sequence>MLERIDKEKPQDPIEEVGGVCELGMVVESRFDELEETRRREKKELENSVVSLTEENRDLNSLLRVALSEKAVVERRLRGGGGGDQGRTTAILQIAERGLQRVGFGFMVGTVAAGEMADGDGLGLDGGEPEEEVVTVASTLEKIMKNLRFEINQLRFFLDEARNGLCGRKFFYCVPFFPSQLFPRSDSEHLQRLSEKQAQQITENALYIKDLEERESLLTQHVEDLMSEIREAEEEVVRWREACEMEVEAGKSVIEECEREQELEMTMVELVAANRKLKLKEELAAAAMAAQEAIAKSLQLADSRRDTLMLSGATTAIFGKSQAFSQGRPSAAESSAFGRSQPSQLRSQSQQSFSQGMSMSQLSQNSLEDILTNEQGLSSQDRGNLAKKVSCLAPVAYAQESQLQLSRASNNVIRKWNSNSVADNRCHVSEELERRIGLMETSVNRLGIILDSVQSDVIQINKSVKEVSMESIQQKMIVNDNSMQMMIKGDAEIKANIDESLKAIPNQLRKSSNHQRLQDISSAISTMPDQIEARQLRFQGELCNMFTKEVQAMADSIKHTRVSQPTSTIQPPEEKKIQIIIDSDEEFDGAFSCLLDEKKPGMGTTLAEEAKKRTLQILRKARKRKRKKDSVIILV</sequence>
<dbReference type="InterPro" id="IPR034546">
    <property type="entry name" value="PAIR1"/>
</dbReference>
<feature type="coiled-coil region" evidence="1">
    <location>
        <begin position="35"/>
        <end position="62"/>
    </location>
</feature>
<feature type="region of interest" description="Disordered" evidence="2">
    <location>
        <begin position="329"/>
        <end position="358"/>
    </location>
</feature>
<name>A0AAV9E5T9_ACOCL</name>
<dbReference type="PANTHER" id="PTHR37695:SF1">
    <property type="entry name" value="RECOMBINATION INITIATION DEFECTS 3-RELATED"/>
    <property type="match status" value="1"/>
</dbReference>
<keyword evidence="4" id="KW-1185">Reference proteome</keyword>
<dbReference type="GO" id="GO:0070192">
    <property type="term" value="P:chromosome organization involved in meiotic cell cycle"/>
    <property type="evidence" value="ECO:0007669"/>
    <property type="project" value="InterPro"/>
</dbReference>
<dbReference type="GO" id="GO:0005634">
    <property type="term" value="C:nucleus"/>
    <property type="evidence" value="ECO:0007669"/>
    <property type="project" value="TreeGrafter"/>
</dbReference>
<dbReference type="GO" id="GO:0042138">
    <property type="term" value="P:meiotic DNA double-strand break formation"/>
    <property type="evidence" value="ECO:0007669"/>
    <property type="project" value="TreeGrafter"/>
</dbReference>
<evidence type="ECO:0000256" key="1">
    <source>
        <dbReference type="SAM" id="Coils"/>
    </source>
</evidence>
<feature type="coiled-coil region" evidence="1">
    <location>
        <begin position="208"/>
        <end position="249"/>
    </location>
</feature>
<feature type="compositionally biased region" description="Low complexity" evidence="2">
    <location>
        <begin position="338"/>
        <end position="358"/>
    </location>
</feature>
<gene>
    <name evidence="3" type="ORF">QJS10_CPA09g01705</name>
</gene>
<evidence type="ECO:0000256" key="2">
    <source>
        <dbReference type="SAM" id="MobiDB-lite"/>
    </source>
</evidence>
<evidence type="ECO:0000313" key="3">
    <source>
        <dbReference type="EMBL" id="KAK1308642.1"/>
    </source>
</evidence>
<reference evidence="3" key="2">
    <citation type="submission" date="2023-06" db="EMBL/GenBank/DDBJ databases">
        <authorList>
            <person name="Ma L."/>
            <person name="Liu K.-W."/>
            <person name="Li Z."/>
            <person name="Hsiao Y.-Y."/>
            <person name="Qi Y."/>
            <person name="Fu T."/>
            <person name="Tang G."/>
            <person name="Zhang D."/>
            <person name="Sun W.-H."/>
            <person name="Liu D.-K."/>
            <person name="Li Y."/>
            <person name="Chen G.-Z."/>
            <person name="Liu X.-D."/>
            <person name="Liao X.-Y."/>
            <person name="Jiang Y.-T."/>
            <person name="Yu X."/>
            <person name="Hao Y."/>
            <person name="Huang J."/>
            <person name="Zhao X.-W."/>
            <person name="Ke S."/>
            <person name="Chen Y.-Y."/>
            <person name="Wu W.-L."/>
            <person name="Hsu J.-L."/>
            <person name="Lin Y.-F."/>
            <person name="Huang M.-D."/>
            <person name="Li C.-Y."/>
            <person name="Huang L."/>
            <person name="Wang Z.-W."/>
            <person name="Zhao X."/>
            <person name="Zhong W.-Y."/>
            <person name="Peng D.-H."/>
            <person name="Ahmad S."/>
            <person name="Lan S."/>
            <person name="Zhang J.-S."/>
            <person name="Tsai W.-C."/>
            <person name="Van De Peer Y."/>
            <person name="Liu Z.-J."/>
        </authorList>
    </citation>
    <scope>NUCLEOTIDE SEQUENCE</scope>
    <source>
        <strain evidence="3">CP</strain>
        <tissue evidence="3">Leaves</tissue>
    </source>
</reference>
<dbReference type="GO" id="GO:0009556">
    <property type="term" value="P:microsporogenesis"/>
    <property type="evidence" value="ECO:0007669"/>
    <property type="project" value="TreeGrafter"/>
</dbReference>
<protein>
    <submittedName>
        <fullName evidence="3">Uncharacterized protein</fullName>
    </submittedName>
</protein>